<evidence type="ECO:0000313" key="2">
    <source>
        <dbReference type="EMBL" id="KAK6793860.1"/>
    </source>
</evidence>
<name>A0AAN8TUV9_SOLBU</name>
<organism evidence="2 3">
    <name type="scientific">Solanum bulbocastanum</name>
    <name type="common">Wild potato</name>
    <dbReference type="NCBI Taxonomy" id="147425"/>
    <lineage>
        <taxon>Eukaryota</taxon>
        <taxon>Viridiplantae</taxon>
        <taxon>Streptophyta</taxon>
        <taxon>Embryophyta</taxon>
        <taxon>Tracheophyta</taxon>
        <taxon>Spermatophyta</taxon>
        <taxon>Magnoliopsida</taxon>
        <taxon>eudicotyledons</taxon>
        <taxon>Gunneridae</taxon>
        <taxon>Pentapetalae</taxon>
        <taxon>asterids</taxon>
        <taxon>lamiids</taxon>
        <taxon>Solanales</taxon>
        <taxon>Solanaceae</taxon>
        <taxon>Solanoideae</taxon>
        <taxon>Solaneae</taxon>
        <taxon>Solanum</taxon>
    </lineage>
</organism>
<dbReference type="EMBL" id="JBANQN010000003">
    <property type="protein sequence ID" value="KAK6793860.1"/>
    <property type="molecule type" value="Genomic_DNA"/>
</dbReference>
<proteinExistence type="predicted"/>
<keyword evidence="1" id="KW-0812">Transmembrane</keyword>
<feature type="transmembrane region" description="Helical" evidence="1">
    <location>
        <begin position="52"/>
        <end position="73"/>
    </location>
</feature>
<comment type="caution">
    <text evidence="2">The sequence shown here is derived from an EMBL/GenBank/DDBJ whole genome shotgun (WGS) entry which is preliminary data.</text>
</comment>
<keyword evidence="1" id="KW-0472">Membrane</keyword>
<keyword evidence="1" id="KW-1133">Transmembrane helix</keyword>
<reference evidence="2 3" key="1">
    <citation type="submission" date="2024-02" db="EMBL/GenBank/DDBJ databases">
        <title>de novo genome assembly of Solanum bulbocastanum strain 11H21.</title>
        <authorList>
            <person name="Hosaka A.J."/>
        </authorList>
    </citation>
    <scope>NUCLEOTIDE SEQUENCE [LARGE SCALE GENOMIC DNA]</scope>
    <source>
        <tissue evidence="2">Young leaves</tissue>
    </source>
</reference>
<dbReference type="Proteomes" id="UP001371456">
    <property type="component" value="Unassembled WGS sequence"/>
</dbReference>
<gene>
    <name evidence="2" type="ORF">RDI58_007313</name>
</gene>
<evidence type="ECO:0000256" key="1">
    <source>
        <dbReference type="SAM" id="Phobius"/>
    </source>
</evidence>
<accession>A0AAN8TUV9</accession>
<keyword evidence="3" id="KW-1185">Reference proteome</keyword>
<dbReference type="AlphaFoldDB" id="A0AAN8TUV9"/>
<protein>
    <submittedName>
        <fullName evidence="2">Uncharacterized protein</fullName>
    </submittedName>
</protein>
<evidence type="ECO:0000313" key="3">
    <source>
        <dbReference type="Proteomes" id="UP001371456"/>
    </source>
</evidence>
<sequence length="88" mass="10254">MDSQKKSPNAKIQIQQKVIYNIDVAIAVLLHEDDVDTTHKTRQKFIKTVKRWNFDSIGCLLIILAFSYLIFLLKLEKINSIGKYMLEN</sequence>